<evidence type="ECO:0000313" key="1">
    <source>
        <dbReference type="EMBL" id="JAH99239.1"/>
    </source>
</evidence>
<reference evidence="1" key="2">
    <citation type="journal article" date="2015" name="Fish Shellfish Immunol.">
        <title>Early steps in the European eel (Anguilla anguilla)-Vibrio vulnificus interaction in the gills: Role of the RtxA13 toxin.</title>
        <authorList>
            <person name="Callol A."/>
            <person name="Pajuelo D."/>
            <person name="Ebbesson L."/>
            <person name="Teles M."/>
            <person name="MacKenzie S."/>
            <person name="Amaro C."/>
        </authorList>
    </citation>
    <scope>NUCLEOTIDE SEQUENCE</scope>
</reference>
<name>A0A0E9X9H6_ANGAN</name>
<proteinExistence type="predicted"/>
<dbReference type="EMBL" id="GBXM01009338">
    <property type="protein sequence ID" value="JAH99239.1"/>
    <property type="molecule type" value="Transcribed_RNA"/>
</dbReference>
<dbReference type="AlphaFoldDB" id="A0A0E9X9H6"/>
<organism evidence="1">
    <name type="scientific">Anguilla anguilla</name>
    <name type="common">European freshwater eel</name>
    <name type="synonym">Muraena anguilla</name>
    <dbReference type="NCBI Taxonomy" id="7936"/>
    <lineage>
        <taxon>Eukaryota</taxon>
        <taxon>Metazoa</taxon>
        <taxon>Chordata</taxon>
        <taxon>Craniata</taxon>
        <taxon>Vertebrata</taxon>
        <taxon>Euteleostomi</taxon>
        <taxon>Actinopterygii</taxon>
        <taxon>Neopterygii</taxon>
        <taxon>Teleostei</taxon>
        <taxon>Anguilliformes</taxon>
        <taxon>Anguillidae</taxon>
        <taxon>Anguilla</taxon>
    </lineage>
</organism>
<protein>
    <submittedName>
        <fullName evidence="1">Uncharacterized protein</fullName>
    </submittedName>
</protein>
<sequence>MVVHARGGATCIKRVPPGSLKPHFHRRNFTPELGTF</sequence>
<reference evidence="1" key="1">
    <citation type="submission" date="2014-11" db="EMBL/GenBank/DDBJ databases">
        <authorList>
            <person name="Amaro Gonzalez C."/>
        </authorList>
    </citation>
    <scope>NUCLEOTIDE SEQUENCE</scope>
</reference>
<accession>A0A0E9X9H6</accession>